<accession>A0A0F9I9B5</accession>
<evidence type="ECO:0000313" key="1">
    <source>
        <dbReference type="EMBL" id="KKM24072.1"/>
    </source>
</evidence>
<dbReference type="AlphaFoldDB" id="A0A0F9I9B5"/>
<gene>
    <name evidence="1" type="ORF">LCGC14_1608750</name>
</gene>
<reference evidence="1" key="1">
    <citation type="journal article" date="2015" name="Nature">
        <title>Complex archaea that bridge the gap between prokaryotes and eukaryotes.</title>
        <authorList>
            <person name="Spang A."/>
            <person name="Saw J.H."/>
            <person name="Jorgensen S.L."/>
            <person name="Zaremba-Niedzwiedzka K."/>
            <person name="Martijn J."/>
            <person name="Lind A.E."/>
            <person name="van Eijk R."/>
            <person name="Schleper C."/>
            <person name="Guy L."/>
            <person name="Ettema T.J."/>
        </authorList>
    </citation>
    <scope>NUCLEOTIDE SEQUENCE</scope>
</reference>
<comment type="caution">
    <text evidence="1">The sequence shown here is derived from an EMBL/GenBank/DDBJ whole genome shotgun (WGS) entry which is preliminary data.</text>
</comment>
<organism evidence="1">
    <name type="scientific">marine sediment metagenome</name>
    <dbReference type="NCBI Taxonomy" id="412755"/>
    <lineage>
        <taxon>unclassified sequences</taxon>
        <taxon>metagenomes</taxon>
        <taxon>ecological metagenomes</taxon>
    </lineage>
</organism>
<proteinExistence type="predicted"/>
<sequence length="85" mass="9992">MGFVEEDRTMESRIVSSYRMVFWIHCAKAWRSLDPGERYDLEGQVRRLLKSSAATLAEPSRSKDDRLHWAVRLLHGEGSRQWKQS</sequence>
<protein>
    <submittedName>
        <fullName evidence="1">Uncharacterized protein</fullName>
    </submittedName>
</protein>
<dbReference type="EMBL" id="LAZR01012998">
    <property type="protein sequence ID" value="KKM24072.1"/>
    <property type="molecule type" value="Genomic_DNA"/>
</dbReference>
<feature type="non-terminal residue" evidence="1">
    <location>
        <position position="1"/>
    </location>
</feature>
<name>A0A0F9I9B5_9ZZZZ</name>